<dbReference type="InParanoid" id="A0A7E5WQT7"/>
<gene>
    <name evidence="4" type="primary">LOC113504774</name>
</gene>
<organism evidence="3 4">
    <name type="scientific">Trichoplusia ni</name>
    <name type="common">Cabbage looper</name>
    <dbReference type="NCBI Taxonomy" id="7111"/>
    <lineage>
        <taxon>Eukaryota</taxon>
        <taxon>Metazoa</taxon>
        <taxon>Ecdysozoa</taxon>
        <taxon>Arthropoda</taxon>
        <taxon>Hexapoda</taxon>
        <taxon>Insecta</taxon>
        <taxon>Pterygota</taxon>
        <taxon>Neoptera</taxon>
        <taxon>Endopterygota</taxon>
        <taxon>Lepidoptera</taxon>
        <taxon>Glossata</taxon>
        <taxon>Ditrysia</taxon>
        <taxon>Noctuoidea</taxon>
        <taxon>Noctuidae</taxon>
        <taxon>Plusiinae</taxon>
        <taxon>Trichoplusia</taxon>
    </lineage>
</organism>
<dbReference type="AlphaFoldDB" id="A0A7E5WQT7"/>
<dbReference type="RefSeq" id="XP_026743009.1">
    <property type="nucleotide sequence ID" value="XM_026887208.1"/>
</dbReference>
<name>A0A7E5WQT7_TRINI</name>
<sequence>MDPERQPLLGQGSQVRRRFRPLTPEEVLTARQELTWRRARFFLVVMFWGIMAMFLSIITCILMTAPRCSSDAGVQQFPSVPPVHMTFAPLISRMNEDRVYAL</sequence>
<dbReference type="OrthoDB" id="7459939at2759"/>
<feature type="domain" description="Solute carrier family 3 member 2 N-terminal" evidence="2">
    <location>
        <begin position="15"/>
        <end position="72"/>
    </location>
</feature>
<protein>
    <submittedName>
        <fullName evidence="4">Uncharacterized protein LOC113504774</fullName>
    </submittedName>
</protein>
<dbReference type="GeneID" id="113504774"/>
<keyword evidence="1" id="KW-0812">Transmembrane</keyword>
<reference evidence="4" key="1">
    <citation type="submission" date="2025-08" db="UniProtKB">
        <authorList>
            <consortium name="RefSeq"/>
        </authorList>
    </citation>
    <scope>IDENTIFICATION</scope>
</reference>
<feature type="transmembrane region" description="Helical" evidence="1">
    <location>
        <begin position="41"/>
        <end position="65"/>
    </location>
</feature>
<dbReference type="InterPro" id="IPR031984">
    <property type="entry name" value="SLC3A2_N"/>
</dbReference>
<evidence type="ECO:0000313" key="4">
    <source>
        <dbReference type="RefSeq" id="XP_026743009.1"/>
    </source>
</evidence>
<proteinExistence type="predicted"/>
<evidence type="ECO:0000313" key="3">
    <source>
        <dbReference type="Proteomes" id="UP000322000"/>
    </source>
</evidence>
<dbReference type="Proteomes" id="UP000322000">
    <property type="component" value="Chromosome 23"/>
</dbReference>
<keyword evidence="1" id="KW-1133">Transmembrane helix</keyword>
<evidence type="ECO:0000259" key="2">
    <source>
        <dbReference type="Pfam" id="PF16028"/>
    </source>
</evidence>
<keyword evidence="3" id="KW-1185">Reference proteome</keyword>
<dbReference type="KEGG" id="tnl:113504774"/>
<dbReference type="Pfam" id="PF16028">
    <property type="entry name" value="SLC3A2_N"/>
    <property type="match status" value="1"/>
</dbReference>
<accession>A0A7E5WQT7</accession>
<keyword evidence="1" id="KW-0472">Membrane</keyword>
<evidence type="ECO:0000256" key="1">
    <source>
        <dbReference type="SAM" id="Phobius"/>
    </source>
</evidence>